<reference evidence="1" key="1">
    <citation type="journal article" date="2020" name="Stud. Mycol.">
        <title>101 Dothideomycetes genomes: a test case for predicting lifestyles and emergence of pathogens.</title>
        <authorList>
            <person name="Haridas S."/>
            <person name="Albert R."/>
            <person name="Binder M."/>
            <person name="Bloem J."/>
            <person name="Labutti K."/>
            <person name="Salamov A."/>
            <person name="Andreopoulos B."/>
            <person name="Baker S."/>
            <person name="Barry K."/>
            <person name="Bills G."/>
            <person name="Bluhm B."/>
            <person name="Cannon C."/>
            <person name="Castanera R."/>
            <person name="Culley D."/>
            <person name="Daum C."/>
            <person name="Ezra D."/>
            <person name="Gonzalez J."/>
            <person name="Henrissat B."/>
            <person name="Kuo A."/>
            <person name="Liang C."/>
            <person name="Lipzen A."/>
            <person name="Lutzoni F."/>
            <person name="Magnuson J."/>
            <person name="Mondo S."/>
            <person name="Nolan M."/>
            <person name="Ohm R."/>
            <person name="Pangilinan J."/>
            <person name="Park H.-J."/>
            <person name="Ramirez L."/>
            <person name="Alfaro M."/>
            <person name="Sun H."/>
            <person name="Tritt A."/>
            <person name="Yoshinaga Y."/>
            <person name="Zwiers L.-H."/>
            <person name="Turgeon B."/>
            <person name="Goodwin S."/>
            <person name="Spatafora J."/>
            <person name="Crous P."/>
            <person name="Grigoriev I."/>
        </authorList>
    </citation>
    <scope>NUCLEOTIDE SEQUENCE</scope>
    <source>
        <strain evidence="1">CBS 279.74</strain>
    </source>
</reference>
<protein>
    <submittedName>
        <fullName evidence="1">Uncharacterized protein</fullName>
    </submittedName>
</protein>
<sequence length="94" mass="10768">MYILYQYIYEYKACRVRGEHVPLLARAVRREGGAESAEFSGARAIHSSPARRVGKKKTPTIINVSYRTYPSPAGWLAGWLGWFRAKTVWMDSCR</sequence>
<evidence type="ECO:0000313" key="1">
    <source>
        <dbReference type="EMBL" id="KAF2713194.1"/>
    </source>
</evidence>
<dbReference type="EMBL" id="MU005765">
    <property type="protein sequence ID" value="KAF2713194.1"/>
    <property type="molecule type" value="Genomic_DNA"/>
</dbReference>
<name>A0A6G1KK34_9PLEO</name>
<proteinExistence type="predicted"/>
<evidence type="ECO:0000313" key="2">
    <source>
        <dbReference type="Proteomes" id="UP000799428"/>
    </source>
</evidence>
<gene>
    <name evidence="1" type="ORF">K504DRAFT_133162</name>
</gene>
<organism evidence="1 2">
    <name type="scientific">Pleomassaria siparia CBS 279.74</name>
    <dbReference type="NCBI Taxonomy" id="1314801"/>
    <lineage>
        <taxon>Eukaryota</taxon>
        <taxon>Fungi</taxon>
        <taxon>Dikarya</taxon>
        <taxon>Ascomycota</taxon>
        <taxon>Pezizomycotina</taxon>
        <taxon>Dothideomycetes</taxon>
        <taxon>Pleosporomycetidae</taxon>
        <taxon>Pleosporales</taxon>
        <taxon>Pleomassariaceae</taxon>
        <taxon>Pleomassaria</taxon>
    </lineage>
</organism>
<accession>A0A6G1KK34</accession>
<dbReference type="Proteomes" id="UP000799428">
    <property type="component" value="Unassembled WGS sequence"/>
</dbReference>
<dbReference type="AlphaFoldDB" id="A0A6G1KK34"/>
<keyword evidence="2" id="KW-1185">Reference proteome</keyword>